<gene>
    <name evidence="1" type="ORF">RM423_17480</name>
</gene>
<sequence>MTVKVALRLEGLDLRHSEAYERIPEDLAELSFQSHGGVSLAVVYTDEPSPAHEAAEWARRILKLIPGVYVAEAFDELVSTADIAARCAVAPEAVRLWAAGKRRSSVRAFPAPRQVVGSGSGGKTMSLYAWREVLSWVRDVISIDPDEGITYLDSAQSADLNAELAGLAEPAAAPELPWRPMHVQTPHVTTATGQAIVLGSGAVGGRYTRFHDVLEDVCGPAADSSQRLATR</sequence>
<evidence type="ECO:0000313" key="2">
    <source>
        <dbReference type="Proteomes" id="UP001183176"/>
    </source>
</evidence>
<dbReference type="RefSeq" id="WP_311424328.1">
    <property type="nucleotide sequence ID" value="NZ_JAVREH010000030.1"/>
</dbReference>
<dbReference type="EMBL" id="JAVREH010000030">
    <property type="protein sequence ID" value="MDT0263181.1"/>
    <property type="molecule type" value="Genomic_DNA"/>
</dbReference>
<organism evidence="1 2">
    <name type="scientific">Jatrophihabitans lederbergiae</name>
    <dbReference type="NCBI Taxonomy" id="3075547"/>
    <lineage>
        <taxon>Bacteria</taxon>
        <taxon>Bacillati</taxon>
        <taxon>Actinomycetota</taxon>
        <taxon>Actinomycetes</taxon>
        <taxon>Jatrophihabitantales</taxon>
        <taxon>Jatrophihabitantaceae</taxon>
        <taxon>Jatrophihabitans</taxon>
    </lineage>
</organism>
<dbReference type="Proteomes" id="UP001183176">
    <property type="component" value="Unassembled WGS sequence"/>
</dbReference>
<evidence type="ECO:0000313" key="1">
    <source>
        <dbReference type="EMBL" id="MDT0263181.1"/>
    </source>
</evidence>
<protein>
    <submittedName>
        <fullName evidence="1">Uncharacterized protein</fullName>
    </submittedName>
</protein>
<comment type="caution">
    <text evidence="1">The sequence shown here is derived from an EMBL/GenBank/DDBJ whole genome shotgun (WGS) entry which is preliminary data.</text>
</comment>
<accession>A0ABU2JEL3</accession>
<proteinExistence type="predicted"/>
<keyword evidence="2" id="KW-1185">Reference proteome</keyword>
<reference evidence="2" key="1">
    <citation type="submission" date="2023-07" db="EMBL/GenBank/DDBJ databases">
        <title>30 novel species of actinomycetes from the DSMZ collection.</title>
        <authorList>
            <person name="Nouioui I."/>
        </authorList>
    </citation>
    <scope>NUCLEOTIDE SEQUENCE [LARGE SCALE GENOMIC DNA]</scope>
    <source>
        <strain evidence="2">DSM 44399</strain>
    </source>
</reference>
<name>A0ABU2JEL3_9ACTN</name>